<feature type="region of interest" description="Disordered" evidence="1">
    <location>
        <begin position="95"/>
        <end position="127"/>
    </location>
</feature>
<dbReference type="Proteomes" id="UP000299290">
    <property type="component" value="Unassembled WGS sequence"/>
</dbReference>
<accession>A0A4D4KQ28</accession>
<evidence type="ECO:0000313" key="2">
    <source>
        <dbReference type="EMBL" id="GDY49006.1"/>
    </source>
</evidence>
<comment type="caution">
    <text evidence="2">The sequence shown here is derived from an EMBL/GenBank/DDBJ whole genome shotgun (WGS) entry which is preliminary data.</text>
</comment>
<gene>
    <name evidence="2" type="ORF">SANT12839_098880</name>
</gene>
<sequence length="127" mass="13983">MPPSLLCPEFGLPVVGEHFKHVGEGGTDQWTYQTYAPLDLRPDDTFNRFITGRSLFWAQTEKGLLPILPQRNALGYNLGGPHALAAYLTQVADSDGRTRPLAPRMSRRTPRSSPGPRAARPTAARTN</sequence>
<name>A0A4D4KQ28_9ACTN</name>
<reference evidence="2 3" key="1">
    <citation type="journal article" date="2020" name="Int. J. Syst. Evol. Microbiol.">
        <title>Reclassification of Streptomyces castelarensis and Streptomyces sporoclivatus as later heterotypic synonyms of Streptomyces antimycoticus.</title>
        <authorList>
            <person name="Komaki H."/>
            <person name="Tamura T."/>
        </authorList>
    </citation>
    <scope>NUCLEOTIDE SEQUENCE [LARGE SCALE GENOMIC DNA]</scope>
    <source>
        <strain evidence="2 3">NBRC 12839</strain>
    </source>
</reference>
<proteinExistence type="predicted"/>
<evidence type="ECO:0000313" key="3">
    <source>
        <dbReference type="Proteomes" id="UP000299290"/>
    </source>
</evidence>
<evidence type="ECO:0000256" key="1">
    <source>
        <dbReference type="SAM" id="MobiDB-lite"/>
    </source>
</evidence>
<dbReference type="RefSeq" id="WP_364930084.1">
    <property type="nucleotide sequence ID" value="NZ_JBFAUS010000275.1"/>
</dbReference>
<keyword evidence="3" id="KW-1185">Reference proteome</keyword>
<dbReference type="AlphaFoldDB" id="A0A4D4KQ28"/>
<feature type="compositionally biased region" description="Low complexity" evidence="1">
    <location>
        <begin position="111"/>
        <end position="127"/>
    </location>
</feature>
<protein>
    <submittedName>
        <fullName evidence="2">Uncharacterized protein</fullName>
    </submittedName>
</protein>
<dbReference type="EMBL" id="BJHV01000001">
    <property type="protein sequence ID" value="GDY49006.1"/>
    <property type="molecule type" value="Genomic_DNA"/>
</dbReference>
<organism evidence="2 3">
    <name type="scientific">Streptomyces antimycoticus</name>
    <dbReference type="NCBI Taxonomy" id="68175"/>
    <lineage>
        <taxon>Bacteria</taxon>
        <taxon>Bacillati</taxon>
        <taxon>Actinomycetota</taxon>
        <taxon>Actinomycetes</taxon>
        <taxon>Kitasatosporales</taxon>
        <taxon>Streptomycetaceae</taxon>
        <taxon>Streptomyces</taxon>
        <taxon>Streptomyces violaceusniger group</taxon>
    </lineage>
</organism>